<keyword evidence="2" id="KW-1185">Reference proteome</keyword>
<proteinExistence type="predicted"/>
<dbReference type="EMBL" id="CMVM020000346">
    <property type="status" value="NOT_ANNOTATED_CDS"/>
    <property type="molecule type" value="Genomic_DNA"/>
</dbReference>
<dbReference type="EnsemblMetazoa" id="OVOC11128.2">
    <property type="protein sequence ID" value="OVOC11128.2"/>
    <property type="gene ID" value="WBGene00247937"/>
</dbReference>
<evidence type="ECO:0000313" key="2">
    <source>
        <dbReference type="Proteomes" id="UP000024404"/>
    </source>
</evidence>
<dbReference type="EnsemblMetazoa" id="OVOC11128.1">
    <property type="protein sequence ID" value="OVOC11128.1"/>
    <property type="gene ID" value="WBGene00247937"/>
</dbReference>
<evidence type="ECO:0000313" key="1">
    <source>
        <dbReference type="EnsemblMetazoa" id="OVOC11128.2"/>
    </source>
</evidence>
<dbReference type="AlphaFoldDB" id="A0A2K6VHF5"/>
<name>A0A2K6VHF5_ONCVO</name>
<protein>
    <submittedName>
        <fullName evidence="1">Uncharacterized protein</fullName>
    </submittedName>
</protein>
<dbReference type="OMA" id="GICHYSI"/>
<dbReference type="Proteomes" id="UP000024404">
    <property type="component" value="Unassembled WGS sequence"/>
</dbReference>
<reference evidence="1" key="2">
    <citation type="submission" date="2018-02" db="UniProtKB">
        <authorList>
            <consortium name="EnsemblMetazoa"/>
        </authorList>
    </citation>
    <scope>IDENTIFICATION</scope>
</reference>
<reference evidence="2" key="1">
    <citation type="submission" date="2013-10" db="EMBL/GenBank/DDBJ databases">
        <title>Genome sequencing of Onchocerca volvulus.</title>
        <authorList>
            <person name="Cotton J."/>
            <person name="Tsai J."/>
            <person name="Stanley E."/>
            <person name="Tracey A."/>
            <person name="Holroyd N."/>
            <person name="Lustigman S."/>
            <person name="Berriman M."/>
        </authorList>
    </citation>
    <scope>NUCLEOTIDE SEQUENCE</scope>
</reference>
<organism evidence="1 2">
    <name type="scientific">Onchocerca volvulus</name>
    <dbReference type="NCBI Taxonomy" id="6282"/>
    <lineage>
        <taxon>Eukaryota</taxon>
        <taxon>Metazoa</taxon>
        <taxon>Ecdysozoa</taxon>
        <taxon>Nematoda</taxon>
        <taxon>Chromadorea</taxon>
        <taxon>Rhabditida</taxon>
        <taxon>Spirurina</taxon>
        <taxon>Spiruromorpha</taxon>
        <taxon>Filarioidea</taxon>
        <taxon>Onchocercidae</taxon>
        <taxon>Onchocerca</taxon>
    </lineage>
</organism>
<sequence length="87" mass="9941">MVNHAAVQQNTLKMIRTNANDPVTNSNKWLKFETFPPIELPTTKPDTNGIHHYSFTIEFEAPKELLLSNKPKLIDLQLEAILQCPNQ</sequence>
<accession>A0A2K6VHF5</accession>